<sequence length="285" mass="31878">MSVLVTGANGFIGKNLVEYLGENGIETVDTESLGDITDDECFDKLDLSNLSCCIHLAAKVFVPDSWKDPSTFYKTNLIGTLNVLELCRRKQIGLVFVSAYVYGIPEELPISEESQIVANNPYGHSKLLAEQLCEFYYNNFGVKVSIIRPFNVYGVGQNEKFLVPHIINQALSHEFIEVMDLAPKRDYIYIDDLVKAIVSAMNSDIKFAIYNAGNGKSYSVKEIIDIVQGIVGSSKEVRSKNCSRENEVVNVVADCQKIKTELNWMPEYTLVSGLTKMIEDMKTKI</sequence>
<proteinExistence type="inferred from homology"/>
<dbReference type="Proteomes" id="UP000005387">
    <property type="component" value="Unassembled WGS sequence"/>
</dbReference>
<dbReference type="STRING" id="717606.PaecuDRAFT_1873"/>
<dbReference type="eggNOG" id="COG0451">
    <property type="taxonomic scope" value="Bacteria"/>
</dbReference>
<reference evidence="3 4" key="1">
    <citation type="submission" date="2010-07" db="EMBL/GenBank/DDBJ databases">
        <title>The draft genome of Paenibacillus curdlanolyticus YK9.</title>
        <authorList>
            <consortium name="US DOE Joint Genome Institute (JGI-PGF)"/>
            <person name="Lucas S."/>
            <person name="Copeland A."/>
            <person name="Lapidus A."/>
            <person name="Cheng J.-F."/>
            <person name="Bruce D."/>
            <person name="Goodwin L."/>
            <person name="Pitluck S."/>
            <person name="Land M.L."/>
            <person name="Hauser L."/>
            <person name="Chang Y.-J."/>
            <person name="Jeffries C."/>
            <person name="Anderson I.J."/>
            <person name="Johnson E."/>
            <person name="Loganathan U."/>
            <person name="Mulhopadhyay B."/>
            <person name="Kyrpides N."/>
            <person name="Woyke T.J."/>
        </authorList>
    </citation>
    <scope>NUCLEOTIDE SEQUENCE [LARGE SCALE GENOMIC DNA]</scope>
    <source>
        <strain evidence="3 4">YK9</strain>
    </source>
</reference>
<dbReference type="PANTHER" id="PTHR43000">
    <property type="entry name" value="DTDP-D-GLUCOSE 4,6-DEHYDRATASE-RELATED"/>
    <property type="match status" value="1"/>
</dbReference>
<dbReference type="CDD" id="cd08946">
    <property type="entry name" value="SDR_e"/>
    <property type="match status" value="1"/>
</dbReference>
<keyword evidence="4" id="KW-1185">Reference proteome</keyword>
<feature type="domain" description="NAD-dependent epimerase/dehydratase" evidence="2">
    <location>
        <begin position="3"/>
        <end position="213"/>
    </location>
</feature>
<comment type="similarity">
    <text evidence="1">Belongs to the NAD(P)-dependent epimerase/dehydratase family.</text>
</comment>
<dbReference type="InterPro" id="IPR001509">
    <property type="entry name" value="Epimerase_deHydtase"/>
</dbReference>
<dbReference type="PRINTS" id="PR01713">
    <property type="entry name" value="NUCEPIMERASE"/>
</dbReference>
<dbReference type="SUPFAM" id="SSF51735">
    <property type="entry name" value="NAD(P)-binding Rossmann-fold domains"/>
    <property type="match status" value="1"/>
</dbReference>
<evidence type="ECO:0000313" key="4">
    <source>
        <dbReference type="Proteomes" id="UP000005387"/>
    </source>
</evidence>
<evidence type="ECO:0000313" key="3">
    <source>
        <dbReference type="EMBL" id="EFM11427.1"/>
    </source>
</evidence>
<dbReference type="RefSeq" id="WP_006037883.1">
    <property type="nucleotide sequence ID" value="NZ_AEDD01000004.1"/>
</dbReference>
<dbReference type="Gene3D" id="3.40.50.720">
    <property type="entry name" value="NAD(P)-binding Rossmann-like Domain"/>
    <property type="match status" value="1"/>
</dbReference>
<dbReference type="OrthoDB" id="9811743at2"/>
<dbReference type="AlphaFoldDB" id="E0I8C2"/>
<name>E0I8C2_9BACL</name>
<evidence type="ECO:0000256" key="1">
    <source>
        <dbReference type="ARBA" id="ARBA00007637"/>
    </source>
</evidence>
<organism evidence="3 4">
    <name type="scientific">Paenibacillus curdlanolyticus YK9</name>
    <dbReference type="NCBI Taxonomy" id="717606"/>
    <lineage>
        <taxon>Bacteria</taxon>
        <taxon>Bacillati</taxon>
        <taxon>Bacillota</taxon>
        <taxon>Bacilli</taxon>
        <taxon>Bacillales</taxon>
        <taxon>Paenibacillaceae</taxon>
        <taxon>Paenibacillus</taxon>
    </lineage>
</organism>
<accession>E0I8C2</accession>
<dbReference type="Pfam" id="PF01370">
    <property type="entry name" value="Epimerase"/>
    <property type="match status" value="1"/>
</dbReference>
<evidence type="ECO:0000259" key="2">
    <source>
        <dbReference type="Pfam" id="PF01370"/>
    </source>
</evidence>
<dbReference type="EMBL" id="AEDD01000004">
    <property type="protein sequence ID" value="EFM11427.1"/>
    <property type="molecule type" value="Genomic_DNA"/>
</dbReference>
<protein>
    <submittedName>
        <fullName evidence="3">NAD-dependent epimerase/dehydratase</fullName>
    </submittedName>
</protein>
<dbReference type="InterPro" id="IPR036291">
    <property type="entry name" value="NAD(P)-bd_dom_sf"/>
</dbReference>
<gene>
    <name evidence="3" type="ORF">PaecuDRAFT_1873</name>
</gene>